<dbReference type="RefSeq" id="XP_038776741.1">
    <property type="nucleotide sequence ID" value="XM_038920813.1"/>
</dbReference>
<sequence>MTERNDGEDMLNSLRTLPQLQLLKSRGEILATLKHDRPDLQDGSMRKLILWYRIIHGYIQFFKEGISNVWRTYRELKKTVYRRHDPFYIFDNGLDRSDKATGSSKDKKMILRSLSLDQIIGELATAVRCQHNVEGDKMWLFEKKDDRNYIRISRKQLQSMIRNKYDMRRLPFFAVLFAILEEFSLAICWLSPYILPTTCLFPKFMPRYYSRSVKAQKELKKLRKNVPLVDIASRNPYSMSTEESRFLCEFLLVNRSFKWANYMESRHFMCQRLLKRYKEISLDNYLIVRDGGVDKLDILELFDACIRRGLIDIENLMQNISHNKTNSYYTNFPAKDEMRKNLRKFIVDFNDRGNNAGLLGLYATAEPATSEAK</sequence>
<feature type="transmembrane region" description="Helical" evidence="1">
    <location>
        <begin position="170"/>
        <end position="195"/>
    </location>
</feature>
<keyword evidence="3" id="KW-1185">Reference proteome</keyword>
<name>A0A875RWE8_EENNA</name>
<dbReference type="OrthoDB" id="73691at2759"/>
<gene>
    <name evidence="2" type="ORF">FOA43_000482</name>
</gene>
<keyword evidence="1" id="KW-0472">Membrane</keyword>
<evidence type="ECO:0000313" key="3">
    <source>
        <dbReference type="Proteomes" id="UP000662931"/>
    </source>
</evidence>
<accession>A0A875RWE8</accession>
<reference evidence="2" key="1">
    <citation type="submission" date="2020-10" db="EMBL/GenBank/DDBJ databases">
        <authorList>
            <person name="Roach M.J.R."/>
        </authorList>
    </citation>
    <scope>NUCLEOTIDE SEQUENCE</scope>
    <source>
        <strain evidence="2">CBS 1945</strain>
    </source>
</reference>
<evidence type="ECO:0000256" key="1">
    <source>
        <dbReference type="SAM" id="Phobius"/>
    </source>
</evidence>
<dbReference type="Proteomes" id="UP000662931">
    <property type="component" value="Chromosome 1"/>
</dbReference>
<dbReference type="AlphaFoldDB" id="A0A875RWE8"/>
<dbReference type="EMBL" id="CP064812">
    <property type="protein sequence ID" value="QPG73176.1"/>
    <property type="molecule type" value="Genomic_DNA"/>
</dbReference>
<organism evidence="2 3">
    <name type="scientific">Eeniella nana</name>
    <name type="common">Yeast</name>
    <name type="synonym">Brettanomyces nanus</name>
    <dbReference type="NCBI Taxonomy" id="13502"/>
    <lineage>
        <taxon>Eukaryota</taxon>
        <taxon>Fungi</taxon>
        <taxon>Dikarya</taxon>
        <taxon>Ascomycota</taxon>
        <taxon>Saccharomycotina</taxon>
        <taxon>Pichiomycetes</taxon>
        <taxon>Pichiales</taxon>
        <taxon>Pichiaceae</taxon>
        <taxon>Brettanomyces</taxon>
    </lineage>
</organism>
<evidence type="ECO:0000313" key="2">
    <source>
        <dbReference type="EMBL" id="QPG73176.1"/>
    </source>
</evidence>
<dbReference type="KEGG" id="bnn:FOA43_000482"/>
<protein>
    <submittedName>
        <fullName evidence="2">Uncharacterized protein</fullName>
    </submittedName>
</protein>
<keyword evidence="1" id="KW-0812">Transmembrane</keyword>
<dbReference type="GeneID" id="62193883"/>
<proteinExistence type="predicted"/>
<keyword evidence="1" id="KW-1133">Transmembrane helix</keyword>